<organism evidence="2">
    <name type="scientific">uncultured Solirubrobacteraceae bacterium</name>
    <dbReference type="NCBI Taxonomy" id="1162706"/>
    <lineage>
        <taxon>Bacteria</taxon>
        <taxon>Bacillati</taxon>
        <taxon>Actinomycetota</taxon>
        <taxon>Thermoleophilia</taxon>
        <taxon>Solirubrobacterales</taxon>
        <taxon>Solirubrobacteraceae</taxon>
        <taxon>environmental samples</taxon>
    </lineage>
</organism>
<accession>A0A6J4SYG5</accession>
<feature type="compositionally biased region" description="Low complexity" evidence="1">
    <location>
        <begin position="49"/>
        <end position="78"/>
    </location>
</feature>
<sequence length="291" mass="31361">ADTPPADSGSSGRASVRGAGPGLATRSRRPSAGVRARRAARLTRPCRRGPPAAAALPPARRSGGARGAGAAHAASGPADGPPLSPLRRVLRRPRPGGHRRPHQGDRPLRPGTCDRLLVLRGADHARRAEALLPRQRLGGSRAARHAGARHARRRDHAGSVTDAGALAGRRRSRRRPLHRARAGTGGDGGGFGLRRGLAGGLPLRRRRRRGDLRRLDRRRRRPLRDGRVRRDDRTDPGRAPGARPHGAAPALRRRPHAGRDRRARRRLADARLAPDPPGARAAADRRRARRL</sequence>
<feature type="compositionally biased region" description="Basic residues" evidence="1">
    <location>
        <begin position="35"/>
        <end position="47"/>
    </location>
</feature>
<dbReference type="EMBL" id="CADCVP010000252">
    <property type="protein sequence ID" value="CAA9508558.1"/>
    <property type="molecule type" value="Genomic_DNA"/>
</dbReference>
<feature type="compositionally biased region" description="Basic residues" evidence="1">
    <location>
        <begin position="88"/>
        <end position="101"/>
    </location>
</feature>
<feature type="compositionally biased region" description="Low complexity" evidence="1">
    <location>
        <begin position="237"/>
        <end position="250"/>
    </location>
</feature>
<gene>
    <name evidence="2" type="ORF">AVDCRST_MAG69-2325</name>
</gene>
<feature type="region of interest" description="Disordered" evidence="1">
    <location>
        <begin position="1"/>
        <end position="112"/>
    </location>
</feature>
<feature type="region of interest" description="Disordered" evidence="1">
    <location>
        <begin position="130"/>
        <end position="291"/>
    </location>
</feature>
<feature type="compositionally biased region" description="Basic residues" evidence="1">
    <location>
        <begin position="168"/>
        <end position="181"/>
    </location>
</feature>
<evidence type="ECO:0000313" key="2">
    <source>
        <dbReference type="EMBL" id="CAA9508558.1"/>
    </source>
</evidence>
<feature type="compositionally biased region" description="Basic residues" evidence="1">
    <location>
        <begin position="251"/>
        <end position="265"/>
    </location>
</feature>
<evidence type="ECO:0000256" key="1">
    <source>
        <dbReference type="SAM" id="MobiDB-lite"/>
    </source>
</evidence>
<feature type="compositionally biased region" description="Basic and acidic residues" evidence="1">
    <location>
        <begin position="223"/>
        <end position="236"/>
    </location>
</feature>
<name>A0A6J4SYG5_9ACTN</name>
<reference evidence="2" key="1">
    <citation type="submission" date="2020-02" db="EMBL/GenBank/DDBJ databases">
        <authorList>
            <person name="Meier V. D."/>
        </authorList>
    </citation>
    <scope>NUCLEOTIDE SEQUENCE</scope>
    <source>
        <strain evidence="2">AVDCRST_MAG69</strain>
    </source>
</reference>
<proteinExistence type="predicted"/>
<feature type="compositionally biased region" description="Low complexity" evidence="1">
    <location>
        <begin position="270"/>
        <end position="281"/>
    </location>
</feature>
<feature type="compositionally biased region" description="Basic residues" evidence="1">
    <location>
        <begin position="203"/>
        <end position="222"/>
    </location>
</feature>
<feature type="compositionally biased region" description="Basic residues" evidence="1">
    <location>
        <begin position="142"/>
        <end position="155"/>
    </location>
</feature>
<feature type="compositionally biased region" description="Gly residues" evidence="1">
    <location>
        <begin position="183"/>
        <end position="199"/>
    </location>
</feature>
<dbReference type="AlphaFoldDB" id="A0A6J4SYG5"/>
<feature type="non-terminal residue" evidence="2">
    <location>
        <position position="1"/>
    </location>
</feature>
<feature type="non-terminal residue" evidence="2">
    <location>
        <position position="291"/>
    </location>
</feature>
<protein>
    <submittedName>
        <fullName evidence="2">RNA polymerase sigma factor SigB</fullName>
    </submittedName>
</protein>
<feature type="compositionally biased region" description="Low complexity" evidence="1">
    <location>
        <begin position="8"/>
        <end position="18"/>
    </location>
</feature>